<proteinExistence type="predicted"/>
<dbReference type="AlphaFoldDB" id="A0A5J4U5M3"/>
<gene>
    <name evidence="2" type="ORF">EZS28_038929</name>
</gene>
<feature type="non-terminal residue" evidence="2">
    <location>
        <position position="1"/>
    </location>
</feature>
<feature type="transmembrane region" description="Helical" evidence="1">
    <location>
        <begin position="20"/>
        <end position="43"/>
    </location>
</feature>
<dbReference type="EMBL" id="SNRW01020345">
    <property type="protein sequence ID" value="KAA6365544.1"/>
    <property type="molecule type" value="Genomic_DNA"/>
</dbReference>
<keyword evidence="1" id="KW-1133">Transmembrane helix</keyword>
<keyword evidence="1" id="KW-0472">Membrane</keyword>
<dbReference type="Proteomes" id="UP000324800">
    <property type="component" value="Unassembled WGS sequence"/>
</dbReference>
<name>A0A5J4U5M3_9EUKA</name>
<sequence>FCETKFDEFFYRLGNGLHELVLFIFIMSIANLLIGIVLDSIALRKNKKKDSKLVANDNSIQKGYGQLIENNGCTSIPLLTRVHSYDDSQNIHFPNSLIIITTLLYFVVMFWMNSQDNDASLSVDNTKVWKGTQGINVIQRNSPTLKIMIPIQ</sequence>
<evidence type="ECO:0000313" key="2">
    <source>
        <dbReference type="EMBL" id="KAA6365544.1"/>
    </source>
</evidence>
<evidence type="ECO:0000256" key="1">
    <source>
        <dbReference type="SAM" id="Phobius"/>
    </source>
</evidence>
<feature type="transmembrane region" description="Helical" evidence="1">
    <location>
        <begin position="91"/>
        <end position="112"/>
    </location>
</feature>
<keyword evidence="1" id="KW-0812">Transmembrane</keyword>
<accession>A0A5J4U5M3</accession>
<organism evidence="2 3">
    <name type="scientific">Streblomastix strix</name>
    <dbReference type="NCBI Taxonomy" id="222440"/>
    <lineage>
        <taxon>Eukaryota</taxon>
        <taxon>Metamonada</taxon>
        <taxon>Preaxostyla</taxon>
        <taxon>Oxymonadida</taxon>
        <taxon>Streblomastigidae</taxon>
        <taxon>Streblomastix</taxon>
    </lineage>
</organism>
<comment type="caution">
    <text evidence="2">The sequence shown here is derived from an EMBL/GenBank/DDBJ whole genome shotgun (WGS) entry which is preliminary data.</text>
</comment>
<reference evidence="2 3" key="1">
    <citation type="submission" date="2019-03" db="EMBL/GenBank/DDBJ databases">
        <title>Single cell metagenomics reveals metabolic interactions within the superorganism composed of flagellate Streblomastix strix and complex community of Bacteroidetes bacteria on its surface.</title>
        <authorList>
            <person name="Treitli S.C."/>
            <person name="Kolisko M."/>
            <person name="Husnik F."/>
            <person name="Keeling P."/>
            <person name="Hampl V."/>
        </authorList>
    </citation>
    <scope>NUCLEOTIDE SEQUENCE [LARGE SCALE GENOMIC DNA]</scope>
    <source>
        <strain evidence="2">ST1C</strain>
    </source>
</reference>
<protein>
    <submittedName>
        <fullName evidence="2">Uncharacterized protein</fullName>
    </submittedName>
</protein>
<evidence type="ECO:0000313" key="3">
    <source>
        <dbReference type="Proteomes" id="UP000324800"/>
    </source>
</evidence>